<dbReference type="EMBL" id="VYKL01000014">
    <property type="protein sequence ID" value="KAA9026996.1"/>
    <property type="molecule type" value="Genomic_DNA"/>
</dbReference>
<dbReference type="Pfam" id="PF00501">
    <property type="entry name" value="AMP-binding"/>
    <property type="match status" value="1"/>
</dbReference>
<dbReference type="GO" id="GO:0016878">
    <property type="term" value="F:acid-thiol ligase activity"/>
    <property type="evidence" value="ECO:0007669"/>
    <property type="project" value="UniProtKB-ARBA"/>
</dbReference>
<dbReference type="Gene3D" id="3.40.50.12780">
    <property type="entry name" value="N-terminal domain of ligase-like"/>
    <property type="match status" value="1"/>
</dbReference>
<dbReference type="Gene3D" id="3.30.300.30">
    <property type="match status" value="1"/>
</dbReference>
<accession>A0A5J5HVZ7</accession>
<dbReference type="AlphaFoldDB" id="A0A5J5HVZ7"/>
<dbReference type="InterPro" id="IPR050237">
    <property type="entry name" value="ATP-dep_AMP-bd_enzyme"/>
</dbReference>
<dbReference type="SUPFAM" id="SSF56801">
    <property type="entry name" value="Acetyl-CoA synthetase-like"/>
    <property type="match status" value="1"/>
</dbReference>
<sequence length="568" mass="63253">MEYVNINVNGDVLTGVTPYTAEQIREYNEKGYWLNETYEDVLMKVVQKQPNKLFVVDQFARLTYGQFKEKVNRCAAFYKKIGIKKYDRIIVQLPNRHEFLIVLFALKKIGAIPVLAVPRQDTFEINQIIDLIGAIGWITSDRDGTHDLLPRISEVRSKNKQLSFVLMIGEQDRFPQGTHDVMAALEEVTDQEVATVKHEKPDPNDVALIILTGGTTGVPKAVPRTHNSILANIRYISHMHTDHDVSLLTTPVGHGMAHQGAIGCTLMKGGTLVICNSPRPEDILKAVHHEKVTRLTLVPTQLIGILEHPHLDQFDLSSLKYVRAGGASLHFDIFIKATEFFHSFGCTVGGSAYGSSEGPSAHHLTTPTGELVKSIGKPVVDGDHWIALGENEEVLQPNEIGELAVKGPGVFTGYYNSEKENEKVFTKAGYYKTGDVGKIDENGFIFITGRQKDIIQRGAEGIIPSEMEDLIAQHSAVDQVAVVAMPDPYMGERACAYVILHKQEKVNDIKLKDITDFLKEKGAGVLLWPERLEIIDEFPLTNVGKLDKKALRKNIHQKLIQEGVLEKD</sequence>
<proteinExistence type="predicted"/>
<keyword evidence="4" id="KW-1185">Reference proteome</keyword>
<name>A0A5J5HVZ7_9BACI</name>
<dbReference type="PANTHER" id="PTHR43767:SF1">
    <property type="entry name" value="NONRIBOSOMAL PEPTIDE SYNTHASE PES1 (EUROFUNG)-RELATED"/>
    <property type="match status" value="1"/>
</dbReference>
<evidence type="ECO:0000313" key="3">
    <source>
        <dbReference type="EMBL" id="KAA9026996.1"/>
    </source>
</evidence>
<evidence type="ECO:0000259" key="2">
    <source>
        <dbReference type="Pfam" id="PF13193"/>
    </source>
</evidence>
<dbReference type="Pfam" id="PF13193">
    <property type="entry name" value="AMP-binding_C"/>
    <property type="match status" value="1"/>
</dbReference>
<dbReference type="InterPro" id="IPR042099">
    <property type="entry name" value="ANL_N_sf"/>
</dbReference>
<organism evidence="3 4">
    <name type="scientific">Niallia endozanthoxylica</name>
    <dbReference type="NCBI Taxonomy" id="2036016"/>
    <lineage>
        <taxon>Bacteria</taxon>
        <taxon>Bacillati</taxon>
        <taxon>Bacillota</taxon>
        <taxon>Bacilli</taxon>
        <taxon>Bacillales</taxon>
        <taxon>Bacillaceae</taxon>
        <taxon>Niallia</taxon>
    </lineage>
</organism>
<feature type="domain" description="AMP-dependent synthetase/ligase" evidence="1">
    <location>
        <begin position="45"/>
        <end position="415"/>
    </location>
</feature>
<keyword evidence="3" id="KW-0436">Ligase</keyword>
<dbReference type="PANTHER" id="PTHR43767">
    <property type="entry name" value="LONG-CHAIN-FATTY-ACID--COA LIGASE"/>
    <property type="match status" value="1"/>
</dbReference>
<dbReference type="InterPro" id="IPR000873">
    <property type="entry name" value="AMP-dep_synth/lig_dom"/>
</dbReference>
<evidence type="ECO:0000313" key="4">
    <source>
        <dbReference type="Proteomes" id="UP000326671"/>
    </source>
</evidence>
<comment type="caution">
    <text evidence="3">The sequence shown here is derived from an EMBL/GenBank/DDBJ whole genome shotgun (WGS) entry which is preliminary data.</text>
</comment>
<dbReference type="InterPro" id="IPR045851">
    <property type="entry name" value="AMP-bd_C_sf"/>
</dbReference>
<dbReference type="Proteomes" id="UP000326671">
    <property type="component" value="Unassembled WGS sequence"/>
</dbReference>
<dbReference type="InterPro" id="IPR025110">
    <property type="entry name" value="AMP-bd_C"/>
</dbReference>
<dbReference type="InterPro" id="IPR020845">
    <property type="entry name" value="AMP-binding_CS"/>
</dbReference>
<gene>
    <name evidence="3" type="ORF">F4V44_06675</name>
</gene>
<dbReference type="PROSITE" id="PS00455">
    <property type="entry name" value="AMP_BINDING"/>
    <property type="match status" value="1"/>
</dbReference>
<reference evidence="3 4" key="1">
    <citation type="submission" date="2019-09" db="EMBL/GenBank/DDBJ databases">
        <title>Whole genome sequences of isolates from the Mars Exploration Rovers.</title>
        <authorList>
            <person name="Seuylemezian A."/>
            <person name="Vaishampayan P."/>
        </authorList>
    </citation>
    <scope>NUCLEOTIDE SEQUENCE [LARGE SCALE GENOMIC DNA]</scope>
    <source>
        <strain evidence="3 4">MER_TA_151</strain>
    </source>
</reference>
<dbReference type="OrthoDB" id="9757771at2"/>
<feature type="domain" description="AMP-binding enzyme C-terminal" evidence="2">
    <location>
        <begin position="466"/>
        <end position="545"/>
    </location>
</feature>
<evidence type="ECO:0000259" key="1">
    <source>
        <dbReference type="Pfam" id="PF00501"/>
    </source>
</evidence>
<protein>
    <submittedName>
        <fullName evidence="3">Acyl--CoA ligase</fullName>
    </submittedName>
</protein>